<gene>
    <name evidence="3" type="ORF">MNBD_GAMMA23-959</name>
</gene>
<dbReference type="InterPro" id="IPR038614">
    <property type="entry name" value="GK_N_sf"/>
</dbReference>
<dbReference type="AlphaFoldDB" id="A0A3B1A7I8"/>
<dbReference type="GO" id="GO:0008887">
    <property type="term" value="F:glycerate kinase activity"/>
    <property type="evidence" value="ECO:0007669"/>
    <property type="project" value="InterPro"/>
</dbReference>
<dbReference type="EC" id="2.7.1.165" evidence="3"/>
<dbReference type="Pfam" id="PF13660">
    <property type="entry name" value="DUF4147"/>
    <property type="match status" value="1"/>
</dbReference>
<feature type="domain" description="MOFRL" evidence="1">
    <location>
        <begin position="302"/>
        <end position="406"/>
    </location>
</feature>
<feature type="domain" description="MOFRL-associated" evidence="2">
    <location>
        <begin position="12"/>
        <end position="219"/>
    </location>
</feature>
<dbReference type="InterPro" id="IPR037035">
    <property type="entry name" value="GK-like_C_sf"/>
</dbReference>
<sequence length="419" mass="45193">MTTNLSQRKKILRIYSAALKVVHGEESVAHYLSGKEFSQRIVDNEKVAILAVGKAAQSMAQGAYVVVKENFLRGLVISKQGYLQSSILNSQFDCFESSHPVPSEKSLIAGQKLVDFVTGLPEKTHLIVLISGGTSALVEQLKIGISLNDLIKVNSWLLGSGLAIEKMNTIRQRLSNIKGGQLASFARHLKVSNLLLSDVLSNAPCFIGSGLFVENITNTAVVNLPDWLKKILSHTIDNQKGEDGPEIFTGLVATNTLLLNKIGTLCDSTTKIAKFDRALSGTVEQEAEKIAKQVMQGESGFYIWGGEPTVKLPANAGKGGRNQHLALLVANKIQEMRNIVVLCIGTDGTDGNTEDAGALVDSETVLRGEQDGFSVEECIQSYNSSTFLHASGDVVNTGATGTNVMDVVIAYKWELDFII</sequence>
<dbReference type="PANTHER" id="PTHR12227">
    <property type="entry name" value="GLYCERATE KINASE"/>
    <property type="match status" value="1"/>
</dbReference>
<name>A0A3B1A7I8_9ZZZZ</name>
<dbReference type="GO" id="GO:0005737">
    <property type="term" value="C:cytoplasm"/>
    <property type="evidence" value="ECO:0007669"/>
    <property type="project" value="TreeGrafter"/>
</dbReference>
<dbReference type="PANTHER" id="PTHR12227:SF0">
    <property type="entry name" value="GLYCERATE KINASE"/>
    <property type="match status" value="1"/>
</dbReference>
<evidence type="ECO:0000259" key="1">
    <source>
        <dbReference type="Pfam" id="PF05161"/>
    </source>
</evidence>
<proteinExistence type="predicted"/>
<evidence type="ECO:0000313" key="3">
    <source>
        <dbReference type="EMBL" id="VAW97520.1"/>
    </source>
</evidence>
<dbReference type="InterPro" id="IPR039760">
    <property type="entry name" value="MOFRL_protein"/>
</dbReference>
<dbReference type="Gene3D" id="3.40.1480.10">
    <property type="entry name" value="MOFRL domain"/>
    <property type="match status" value="1"/>
</dbReference>
<keyword evidence="3" id="KW-0808">Transferase</keyword>
<dbReference type="SUPFAM" id="SSF82544">
    <property type="entry name" value="GckA/TtuD-like"/>
    <property type="match status" value="1"/>
</dbReference>
<dbReference type="Gene3D" id="3.40.50.10180">
    <property type="entry name" value="Glycerate kinase, MOFRL-like N-terminal domain"/>
    <property type="match status" value="1"/>
</dbReference>
<keyword evidence="3" id="KW-0418">Kinase</keyword>
<accession>A0A3B1A7I8</accession>
<dbReference type="Pfam" id="PF05161">
    <property type="entry name" value="MOFRL"/>
    <property type="match status" value="1"/>
</dbReference>
<dbReference type="InterPro" id="IPR007835">
    <property type="entry name" value="MOFRL"/>
</dbReference>
<dbReference type="InterPro" id="IPR025286">
    <property type="entry name" value="MOFRL_assoc_dom"/>
</dbReference>
<dbReference type="EMBL" id="UOFT01000058">
    <property type="protein sequence ID" value="VAW97520.1"/>
    <property type="molecule type" value="Genomic_DNA"/>
</dbReference>
<protein>
    <submittedName>
        <fullName evidence="3">D-glycerate 2-kinase</fullName>
        <ecNumber evidence="3">2.7.1.165</ecNumber>
    </submittedName>
</protein>
<organism evidence="3">
    <name type="scientific">hydrothermal vent metagenome</name>
    <dbReference type="NCBI Taxonomy" id="652676"/>
    <lineage>
        <taxon>unclassified sequences</taxon>
        <taxon>metagenomes</taxon>
        <taxon>ecological metagenomes</taxon>
    </lineage>
</organism>
<dbReference type="GO" id="GO:0043798">
    <property type="term" value="F:glycerate 2-kinase activity"/>
    <property type="evidence" value="ECO:0007669"/>
    <property type="project" value="UniProtKB-EC"/>
</dbReference>
<evidence type="ECO:0000259" key="2">
    <source>
        <dbReference type="Pfam" id="PF13660"/>
    </source>
</evidence>
<reference evidence="3" key="1">
    <citation type="submission" date="2018-06" db="EMBL/GenBank/DDBJ databases">
        <authorList>
            <person name="Zhirakovskaya E."/>
        </authorList>
    </citation>
    <scope>NUCLEOTIDE SEQUENCE</scope>
</reference>